<evidence type="ECO:0000256" key="9">
    <source>
        <dbReference type="ARBA" id="ARBA00049111"/>
    </source>
</evidence>
<dbReference type="NCBIfam" id="TIGR00709">
    <property type="entry name" value="dat"/>
    <property type="match status" value="1"/>
</dbReference>
<comment type="caution">
    <text evidence="12">The sequence shown here is derived from an EMBL/GenBank/DDBJ whole genome shotgun (WGS) entry which is preliminary data.</text>
</comment>
<evidence type="ECO:0000256" key="5">
    <source>
        <dbReference type="ARBA" id="ARBA00014798"/>
    </source>
</evidence>
<dbReference type="UniPathway" id="UPA00067">
    <property type="reaction ID" value="UER00121"/>
</dbReference>
<comment type="function">
    <text evidence="11">Catalyzes reversively the conversion of L-aspartate beta-semialdehyde (ASA) to L-2,4-diaminobutyrate (DABA) by transamination with L-glutamate.</text>
</comment>
<keyword evidence="6 11" id="KW-0032">Aminotransferase</keyword>
<dbReference type="GO" id="GO:0045303">
    <property type="term" value="F:diaminobutyrate-2-oxoglutarate transaminase activity"/>
    <property type="evidence" value="ECO:0007669"/>
    <property type="project" value="UniProtKB-EC"/>
</dbReference>
<dbReference type="Proteomes" id="UP000187251">
    <property type="component" value="Unassembled WGS sequence"/>
</dbReference>
<evidence type="ECO:0000256" key="7">
    <source>
        <dbReference type="ARBA" id="ARBA00022679"/>
    </source>
</evidence>
<dbReference type="InterPro" id="IPR049704">
    <property type="entry name" value="Aminotrans_3_PPA_site"/>
</dbReference>
<evidence type="ECO:0000256" key="3">
    <source>
        <dbReference type="ARBA" id="ARBA00008954"/>
    </source>
</evidence>
<comment type="catalytic activity">
    <reaction evidence="9 11">
        <text>L-2,4-diaminobutanoate + 2-oxoglutarate = L-aspartate 4-semialdehyde + L-glutamate</text>
        <dbReference type="Rhea" id="RHEA:11160"/>
        <dbReference type="ChEBI" id="CHEBI:16810"/>
        <dbReference type="ChEBI" id="CHEBI:29985"/>
        <dbReference type="ChEBI" id="CHEBI:58761"/>
        <dbReference type="ChEBI" id="CHEBI:537519"/>
        <dbReference type="EC" id="2.6.1.76"/>
    </reaction>
</comment>
<name>A0A0M7MCY0_ALCXX</name>
<dbReference type="InterPro" id="IPR015422">
    <property type="entry name" value="PyrdxlP-dep_Trfase_small"/>
</dbReference>
<dbReference type="NCBIfam" id="NF006733">
    <property type="entry name" value="PRK09264.1"/>
    <property type="match status" value="1"/>
</dbReference>
<dbReference type="GO" id="GO:0047307">
    <property type="term" value="F:diaminobutyrate-pyruvate transaminase activity"/>
    <property type="evidence" value="ECO:0007669"/>
    <property type="project" value="InterPro"/>
</dbReference>
<dbReference type="AlphaFoldDB" id="A0A0M7MCY0"/>
<dbReference type="InterPro" id="IPR015424">
    <property type="entry name" value="PyrdxlP-dep_Trfase"/>
</dbReference>
<organism evidence="12 13">
    <name type="scientific">Alcaligenes xylosoxydans xylosoxydans</name>
    <name type="common">Achromobacter xylosoxidans</name>
    <dbReference type="NCBI Taxonomy" id="85698"/>
    <lineage>
        <taxon>Bacteria</taxon>
        <taxon>Pseudomonadati</taxon>
        <taxon>Pseudomonadota</taxon>
        <taxon>Betaproteobacteria</taxon>
        <taxon>Burkholderiales</taxon>
        <taxon>Alcaligenaceae</taxon>
        <taxon>Achromobacter</taxon>
    </lineage>
</organism>
<comment type="similarity">
    <text evidence="3 10">Belongs to the class-III pyridoxal-phosphate-dependent aminotransferase family.</text>
</comment>
<dbReference type="InterPro" id="IPR015421">
    <property type="entry name" value="PyrdxlP-dep_Trfase_major"/>
</dbReference>
<sequence>MDLKIFDRMESEVRGYIRSFPVIFSQARGSTLVDEDGSEYIDFFSGAGTLNYGHNNPILKEKLLEYVQADGVVHGLDMATSAKKSFLEAVDRVLLKPRNWQYTLQFTGPTGTNAVEAALKIARQVKGRPNVISFTHGFHGVSGGSLAVTANMKFRDASGYPLANTTFMPYDGYFGPDVDTMAYLERMLEDPSSGMDKPAAVIVETVQGEGGVNVATLRWLKELDKLCKRHDMLLIVDDIQVGCGRTGTFFSFEAAGIRPDIITLSKSLSGFGLPMSLVLMKPELDVWKPGAHSGTFRGNNLAFVTATQALETYWANTAFTAEIQRKERLVRDWLENLVHSYPNAGLSVRGRGLIQGLVSNATPALSNRIAANAFKRGVVIETSGAHDEVLKLLPALTIEEELLSKGLEVIEASVADALAEEGQSARILKFGGKRQ</sequence>
<comment type="cofactor">
    <cofactor evidence="1 11">
        <name>pyridoxal 5'-phosphate</name>
        <dbReference type="ChEBI" id="CHEBI:597326"/>
    </cofactor>
</comment>
<dbReference type="PIRSF" id="PIRSF000521">
    <property type="entry name" value="Transaminase_4ab_Lys_Orn"/>
    <property type="match status" value="1"/>
</dbReference>
<dbReference type="Gene3D" id="3.40.640.10">
    <property type="entry name" value="Type I PLP-dependent aspartate aminotransferase-like (Major domain)"/>
    <property type="match status" value="1"/>
</dbReference>
<dbReference type="PANTHER" id="PTHR43552:SF2">
    <property type="entry name" value="DIAMINOBUTYRATE--2-OXOGLUTARATE TRANSAMINASE"/>
    <property type="match status" value="1"/>
</dbReference>
<keyword evidence="8 10" id="KW-0663">Pyridoxal phosphate</keyword>
<dbReference type="FunFam" id="3.40.640.10:FF:000004">
    <property type="entry name" value="Acetylornithine aminotransferase"/>
    <property type="match status" value="1"/>
</dbReference>
<dbReference type="RefSeq" id="WP_026383468.1">
    <property type="nucleotide sequence ID" value="NZ_AP028040.1"/>
</dbReference>
<evidence type="ECO:0000256" key="8">
    <source>
        <dbReference type="ARBA" id="ARBA00022898"/>
    </source>
</evidence>
<dbReference type="PANTHER" id="PTHR43552">
    <property type="entry name" value="DIAMINOBUTYRATE--2-OXOGLUTARATE AMINOTRANSFERASE"/>
    <property type="match status" value="1"/>
</dbReference>
<dbReference type="InterPro" id="IPR004637">
    <property type="entry name" value="Dat"/>
</dbReference>
<dbReference type="CDD" id="cd00610">
    <property type="entry name" value="OAT_like"/>
    <property type="match status" value="1"/>
</dbReference>
<dbReference type="EMBL" id="MJMN01000017">
    <property type="protein sequence ID" value="OMG85190.1"/>
    <property type="molecule type" value="Genomic_DNA"/>
</dbReference>
<dbReference type="SUPFAM" id="SSF53383">
    <property type="entry name" value="PLP-dependent transferases"/>
    <property type="match status" value="1"/>
</dbReference>
<dbReference type="OrthoDB" id="3398487at2"/>
<evidence type="ECO:0000256" key="6">
    <source>
        <dbReference type="ARBA" id="ARBA00022576"/>
    </source>
</evidence>
<gene>
    <name evidence="12" type="ORF">BIZ92_27885</name>
</gene>
<evidence type="ECO:0000256" key="1">
    <source>
        <dbReference type="ARBA" id="ARBA00001933"/>
    </source>
</evidence>
<comment type="pathway">
    <text evidence="2 11">Amine and polyamine biosynthesis; ectoine biosynthesis; L-ectoine from L-aspartate 4-semialdehyde: step 1/3.</text>
</comment>
<dbReference type="NCBIfam" id="TIGR02407">
    <property type="entry name" value="ectoine_ectB"/>
    <property type="match status" value="1"/>
</dbReference>
<dbReference type="GO" id="GO:0019491">
    <property type="term" value="P:ectoine biosynthetic process"/>
    <property type="evidence" value="ECO:0007669"/>
    <property type="project" value="UniProtKB-UniPathway"/>
</dbReference>
<accession>A0A1R1JT37</accession>
<evidence type="ECO:0000313" key="13">
    <source>
        <dbReference type="Proteomes" id="UP000187251"/>
    </source>
</evidence>
<accession>A0A0M7MCY0</accession>
<dbReference type="GO" id="GO:0030170">
    <property type="term" value="F:pyridoxal phosphate binding"/>
    <property type="evidence" value="ECO:0007669"/>
    <property type="project" value="InterPro"/>
</dbReference>
<dbReference type="EC" id="2.6.1.76" evidence="4 11"/>
<dbReference type="Pfam" id="PF00202">
    <property type="entry name" value="Aminotran_3"/>
    <property type="match status" value="1"/>
</dbReference>
<protein>
    <recommendedName>
        <fullName evidence="5 11">Diaminobutyrate--2-oxoglutarate transaminase</fullName>
        <ecNumber evidence="4 11">2.6.1.76</ecNumber>
    </recommendedName>
    <alternativeName>
        <fullName evidence="11">DABA aminotransferase</fullName>
    </alternativeName>
</protein>
<dbReference type="InterPro" id="IPR005814">
    <property type="entry name" value="Aminotrans_3"/>
</dbReference>
<evidence type="ECO:0000256" key="2">
    <source>
        <dbReference type="ARBA" id="ARBA00004946"/>
    </source>
</evidence>
<dbReference type="InterPro" id="IPR012773">
    <property type="entry name" value="Ectoine_EctB"/>
</dbReference>
<proteinExistence type="inferred from homology"/>
<keyword evidence="7 11" id="KW-0808">Transferase</keyword>
<reference evidence="12 13" key="1">
    <citation type="submission" date="2016-09" db="EMBL/GenBank/DDBJ databases">
        <title>Phylogenomics of Achromobacter.</title>
        <authorList>
            <person name="Jeukens J."/>
            <person name="Freschi L."/>
            <person name="Vincent A.T."/>
            <person name="Emond-Rheault J.-G."/>
            <person name="Kukavica-Ibrulj I."/>
            <person name="Charette S.J."/>
            <person name="Levesque R.C."/>
        </authorList>
    </citation>
    <scope>NUCLEOTIDE SEQUENCE [LARGE SCALE GENOMIC DNA]</scope>
    <source>
        <strain evidence="12 13">AUS488</strain>
    </source>
</reference>
<evidence type="ECO:0000256" key="10">
    <source>
        <dbReference type="RuleBase" id="RU003560"/>
    </source>
</evidence>
<dbReference type="Gene3D" id="3.90.1150.10">
    <property type="entry name" value="Aspartate Aminotransferase, domain 1"/>
    <property type="match status" value="1"/>
</dbReference>
<dbReference type="PROSITE" id="PS00600">
    <property type="entry name" value="AA_TRANSFER_CLASS_3"/>
    <property type="match status" value="1"/>
</dbReference>
<evidence type="ECO:0000256" key="11">
    <source>
        <dbReference type="RuleBase" id="RU365034"/>
    </source>
</evidence>
<evidence type="ECO:0000313" key="12">
    <source>
        <dbReference type="EMBL" id="OMG85190.1"/>
    </source>
</evidence>
<evidence type="ECO:0000256" key="4">
    <source>
        <dbReference type="ARBA" id="ARBA00013155"/>
    </source>
</evidence>